<dbReference type="AlphaFoldDB" id="A0A4P6JUT4"/>
<keyword evidence="6" id="KW-0812">Transmembrane</keyword>
<keyword evidence="2" id="KW-0808">Transferase</keyword>
<dbReference type="CDD" id="cd14014">
    <property type="entry name" value="STKc_PknB_like"/>
    <property type="match status" value="1"/>
</dbReference>
<dbReference type="PANTHER" id="PTHR43289">
    <property type="entry name" value="MITOGEN-ACTIVATED PROTEIN KINASE KINASE KINASE 20-RELATED"/>
    <property type="match status" value="1"/>
</dbReference>
<keyword evidence="6" id="KW-0472">Membrane</keyword>
<dbReference type="OrthoDB" id="137093at2"/>
<evidence type="ECO:0000256" key="5">
    <source>
        <dbReference type="ARBA" id="ARBA00022840"/>
    </source>
</evidence>
<protein>
    <recommendedName>
        <fullName evidence="1">non-specific serine/threonine protein kinase</fullName>
        <ecNumber evidence="1">2.7.11.1</ecNumber>
    </recommendedName>
</protein>
<dbReference type="Gene3D" id="3.30.200.20">
    <property type="entry name" value="Phosphorylase Kinase, domain 1"/>
    <property type="match status" value="1"/>
</dbReference>
<name>A0A4P6JUT4_KTERU</name>
<dbReference type="Gene3D" id="1.10.510.10">
    <property type="entry name" value="Transferase(Phosphotransferase) domain 1"/>
    <property type="match status" value="1"/>
</dbReference>
<evidence type="ECO:0000256" key="6">
    <source>
        <dbReference type="SAM" id="Phobius"/>
    </source>
</evidence>
<dbReference type="GO" id="GO:0004674">
    <property type="term" value="F:protein serine/threonine kinase activity"/>
    <property type="evidence" value="ECO:0007669"/>
    <property type="project" value="UniProtKB-KW"/>
</dbReference>
<dbReference type="RefSeq" id="WP_129890125.1">
    <property type="nucleotide sequence ID" value="NZ_CP035758.1"/>
</dbReference>
<gene>
    <name evidence="8" type="ORF">EPA93_25025</name>
</gene>
<dbReference type="EC" id="2.7.11.1" evidence="1"/>
<dbReference type="KEGG" id="kbs:EPA93_25025"/>
<evidence type="ECO:0000256" key="2">
    <source>
        <dbReference type="ARBA" id="ARBA00022679"/>
    </source>
</evidence>
<dbReference type="SUPFAM" id="SSF56112">
    <property type="entry name" value="Protein kinase-like (PK-like)"/>
    <property type="match status" value="1"/>
</dbReference>
<keyword evidence="5" id="KW-0067">ATP-binding</keyword>
<evidence type="ECO:0000259" key="7">
    <source>
        <dbReference type="PROSITE" id="PS50011"/>
    </source>
</evidence>
<dbReference type="InterPro" id="IPR000719">
    <property type="entry name" value="Prot_kinase_dom"/>
</dbReference>
<evidence type="ECO:0000313" key="8">
    <source>
        <dbReference type="EMBL" id="QBD79072.1"/>
    </source>
</evidence>
<proteinExistence type="predicted"/>
<accession>A0A4P6JUT4</accession>
<evidence type="ECO:0000256" key="4">
    <source>
        <dbReference type="ARBA" id="ARBA00022777"/>
    </source>
</evidence>
<dbReference type="PROSITE" id="PS50011">
    <property type="entry name" value="PROTEIN_KINASE_DOM"/>
    <property type="match status" value="1"/>
</dbReference>
<dbReference type="Pfam" id="PF00069">
    <property type="entry name" value="Pkinase"/>
    <property type="match status" value="1"/>
</dbReference>
<dbReference type="EMBL" id="CP035758">
    <property type="protein sequence ID" value="QBD79072.1"/>
    <property type="molecule type" value="Genomic_DNA"/>
</dbReference>
<dbReference type="InterPro" id="IPR011009">
    <property type="entry name" value="Kinase-like_dom_sf"/>
</dbReference>
<dbReference type="Proteomes" id="UP000290365">
    <property type="component" value="Chromosome"/>
</dbReference>
<keyword evidence="6" id="KW-1133">Transmembrane helix</keyword>
<dbReference type="GO" id="GO:0005524">
    <property type="term" value="F:ATP binding"/>
    <property type="evidence" value="ECO:0007669"/>
    <property type="project" value="UniProtKB-KW"/>
</dbReference>
<feature type="domain" description="Protein kinase" evidence="7">
    <location>
        <begin position="11"/>
        <end position="251"/>
    </location>
</feature>
<evidence type="ECO:0000256" key="1">
    <source>
        <dbReference type="ARBA" id="ARBA00012513"/>
    </source>
</evidence>
<reference evidence="8 9" key="1">
    <citation type="submission" date="2019-01" db="EMBL/GenBank/DDBJ databases">
        <title>Ktedonosporobacter rubrisoli SCAWS-G2.</title>
        <authorList>
            <person name="Huang Y."/>
            <person name="Yan B."/>
        </authorList>
    </citation>
    <scope>NUCLEOTIDE SEQUENCE [LARGE SCALE GENOMIC DNA]</scope>
    <source>
        <strain evidence="8 9">SCAWS-G2</strain>
    </source>
</reference>
<evidence type="ECO:0000256" key="3">
    <source>
        <dbReference type="ARBA" id="ARBA00022741"/>
    </source>
</evidence>
<keyword evidence="3" id="KW-0547">Nucleotide-binding</keyword>
<keyword evidence="9" id="KW-1185">Reference proteome</keyword>
<feature type="transmembrane region" description="Helical" evidence="6">
    <location>
        <begin position="282"/>
        <end position="308"/>
    </location>
</feature>
<sequence>MLNPGNYLGKYRVLACLSKTSICSVYKAESIYGSTEPVSIQLWENIHLSNAEGRQAFLQEAQALAQLQHSSIHAILDYGLEQDMPYIITPCPGLAVETLRERLNHQPSPGLREALNIITQIGDALAYAHRNRVVHGRLRPEHILLTKQGEALLNFPLPSLPDPANPQQANAYQAPEQLKGNISKSKLSDQYALACIAREIFTGQPGNKVGTLFARTRRTLPTTVEQALRRATTQQPGDRYTDVEAFLQALLTRPVEKMSPRIFSQWHSGHQRNAGIPRQRPLWLKVGAIILLSAILLGIAMPLIIIYVPARAATISLTPLSQHQQTQYTITAVTGTPNASQHEVAHRSLSYTTPPITKTVNASGKGHQDAVSATGTLIFSNPGQVLRQITTQEIKYGDINIVTDVPFDLDMGGTVSVPAHVVQKGPVGNIPAHAMDGMFDIVDIATQQRITTVYGTNPQPFSGGQDGYDYTFVQQEDIDNTVSPLRDQLTTQGTNELKKMPKPNEILAHSATQSDIQCSPNVKTDHQASDRVAEFTVTVTETCQAEAYDPQQIQNTAIQWLKADKATQLGTHYRLIGDIMVTTPVIQQVDFSTHKIYISVNTEGIWSFQLDKAQQSYITHLIMGKPQADALKLLNSSIGVAKASISTTGFLGTAIPTTQEAIKFVIINVSGLQHNP</sequence>
<keyword evidence="8" id="KW-0723">Serine/threonine-protein kinase</keyword>
<evidence type="ECO:0000313" key="9">
    <source>
        <dbReference type="Proteomes" id="UP000290365"/>
    </source>
</evidence>
<dbReference type="PANTHER" id="PTHR43289:SF6">
    <property type="entry name" value="SERINE_THREONINE-PROTEIN KINASE NEKL-3"/>
    <property type="match status" value="1"/>
</dbReference>
<keyword evidence="4 8" id="KW-0418">Kinase</keyword>
<dbReference type="SMART" id="SM00220">
    <property type="entry name" value="S_TKc"/>
    <property type="match status" value="1"/>
</dbReference>
<organism evidence="8 9">
    <name type="scientific">Ktedonosporobacter rubrisoli</name>
    <dbReference type="NCBI Taxonomy" id="2509675"/>
    <lineage>
        <taxon>Bacteria</taxon>
        <taxon>Bacillati</taxon>
        <taxon>Chloroflexota</taxon>
        <taxon>Ktedonobacteria</taxon>
        <taxon>Ktedonobacterales</taxon>
        <taxon>Ktedonosporobacteraceae</taxon>
        <taxon>Ktedonosporobacter</taxon>
    </lineage>
</organism>